<accession>A0A917KW12</accession>
<sequence length="116" mass="12844">MFGATLLVPGAARAQLTYEGRCWVAIRTTGPEAVRVSEEEAEQRLRIRCRCGDAIVYRTDAGQPVSALAARYCDMARPIMVERVIEMRPPEPGQPPGEVTTVFATCTYRGAPRMDR</sequence>
<reference evidence="1" key="1">
    <citation type="journal article" date="2014" name="Int. J. Syst. Evol. Microbiol.">
        <title>Complete genome sequence of Corynebacterium casei LMG S-19264T (=DSM 44701T), isolated from a smear-ripened cheese.</title>
        <authorList>
            <consortium name="US DOE Joint Genome Institute (JGI-PGF)"/>
            <person name="Walter F."/>
            <person name="Albersmeier A."/>
            <person name="Kalinowski J."/>
            <person name="Ruckert C."/>
        </authorList>
    </citation>
    <scope>NUCLEOTIDE SEQUENCE</scope>
    <source>
        <strain evidence="1">CGMCC 1.3617</strain>
    </source>
</reference>
<dbReference type="EMBL" id="BMKW01000012">
    <property type="protein sequence ID" value="GGJ32686.1"/>
    <property type="molecule type" value="Genomic_DNA"/>
</dbReference>
<gene>
    <name evidence="1" type="ORF">GCM10011320_45400</name>
</gene>
<organism evidence="1 2">
    <name type="scientific">Neoroseomonas lacus</name>
    <dbReference type="NCBI Taxonomy" id="287609"/>
    <lineage>
        <taxon>Bacteria</taxon>
        <taxon>Pseudomonadati</taxon>
        <taxon>Pseudomonadota</taxon>
        <taxon>Alphaproteobacteria</taxon>
        <taxon>Acetobacterales</taxon>
        <taxon>Acetobacteraceae</taxon>
        <taxon>Neoroseomonas</taxon>
    </lineage>
</organism>
<keyword evidence="2" id="KW-1185">Reference proteome</keyword>
<evidence type="ECO:0000313" key="1">
    <source>
        <dbReference type="EMBL" id="GGJ32686.1"/>
    </source>
</evidence>
<dbReference type="Proteomes" id="UP000661507">
    <property type="component" value="Unassembled WGS sequence"/>
</dbReference>
<reference evidence="1" key="2">
    <citation type="submission" date="2020-09" db="EMBL/GenBank/DDBJ databases">
        <authorList>
            <person name="Sun Q."/>
            <person name="Zhou Y."/>
        </authorList>
    </citation>
    <scope>NUCLEOTIDE SEQUENCE</scope>
    <source>
        <strain evidence="1">CGMCC 1.3617</strain>
    </source>
</reference>
<dbReference type="RefSeq" id="WP_188971088.1">
    <property type="nucleotide sequence ID" value="NZ_BMKW01000012.1"/>
</dbReference>
<protein>
    <submittedName>
        <fullName evidence="1">Uncharacterized protein</fullName>
    </submittedName>
</protein>
<name>A0A917KW12_9PROT</name>
<comment type="caution">
    <text evidence="1">The sequence shown here is derived from an EMBL/GenBank/DDBJ whole genome shotgun (WGS) entry which is preliminary data.</text>
</comment>
<evidence type="ECO:0000313" key="2">
    <source>
        <dbReference type="Proteomes" id="UP000661507"/>
    </source>
</evidence>
<proteinExistence type="predicted"/>
<dbReference type="AlphaFoldDB" id="A0A917KW12"/>